<feature type="domain" description="Response regulatory" evidence="8">
    <location>
        <begin position="4"/>
        <end position="118"/>
    </location>
</feature>
<dbReference type="SUPFAM" id="SSF52172">
    <property type="entry name" value="CheY-like"/>
    <property type="match status" value="1"/>
</dbReference>
<keyword evidence="1 6" id="KW-0597">Phosphoprotein</keyword>
<dbReference type="PANTHER" id="PTHR48111">
    <property type="entry name" value="REGULATOR OF RPOS"/>
    <property type="match status" value="1"/>
</dbReference>
<dbReference type="Pfam" id="PF00486">
    <property type="entry name" value="Trans_reg_C"/>
    <property type="match status" value="1"/>
</dbReference>
<dbReference type="SMART" id="SM00448">
    <property type="entry name" value="REC"/>
    <property type="match status" value="1"/>
</dbReference>
<evidence type="ECO:0000256" key="1">
    <source>
        <dbReference type="ARBA" id="ARBA00022553"/>
    </source>
</evidence>
<evidence type="ECO:0000256" key="7">
    <source>
        <dbReference type="PROSITE-ProRule" id="PRU01091"/>
    </source>
</evidence>
<proteinExistence type="predicted"/>
<dbReference type="FunFam" id="3.40.50.2300:FF:000001">
    <property type="entry name" value="DNA-binding response regulator PhoB"/>
    <property type="match status" value="1"/>
</dbReference>
<evidence type="ECO:0000259" key="9">
    <source>
        <dbReference type="PROSITE" id="PS51755"/>
    </source>
</evidence>
<dbReference type="InterPro" id="IPR001867">
    <property type="entry name" value="OmpR/PhoB-type_DNA-bd"/>
</dbReference>
<dbReference type="EMBL" id="CP036150">
    <property type="protein sequence ID" value="QEN08177.1"/>
    <property type="molecule type" value="Genomic_DNA"/>
</dbReference>
<dbReference type="InterPro" id="IPR036388">
    <property type="entry name" value="WH-like_DNA-bd_sf"/>
</dbReference>
<dbReference type="CDD" id="cd00383">
    <property type="entry name" value="trans_reg_C"/>
    <property type="match status" value="1"/>
</dbReference>
<dbReference type="GO" id="GO:0000156">
    <property type="term" value="F:phosphorelay response regulator activity"/>
    <property type="evidence" value="ECO:0007669"/>
    <property type="project" value="TreeGrafter"/>
</dbReference>
<dbReference type="InterPro" id="IPR011006">
    <property type="entry name" value="CheY-like_superfamily"/>
</dbReference>
<dbReference type="AlphaFoldDB" id="A0A5C1QL26"/>
<feature type="DNA-binding region" description="OmpR/PhoB-type" evidence="7">
    <location>
        <begin position="126"/>
        <end position="222"/>
    </location>
</feature>
<dbReference type="PANTHER" id="PTHR48111:SF73">
    <property type="entry name" value="ALKALINE PHOSPHATASE SYNTHESIS TRANSCRIPTIONAL REGULATORY PROTEIN PHOP"/>
    <property type="match status" value="1"/>
</dbReference>
<gene>
    <name evidence="10" type="ORF">EXM22_09325</name>
</gene>
<name>A0A5C1QL26_9SPIO</name>
<dbReference type="GO" id="GO:0005829">
    <property type="term" value="C:cytosol"/>
    <property type="evidence" value="ECO:0007669"/>
    <property type="project" value="TreeGrafter"/>
</dbReference>
<dbReference type="Gene3D" id="1.10.10.10">
    <property type="entry name" value="Winged helix-like DNA-binding domain superfamily/Winged helix DNA-binding domain"/>
    <property type="match status" value="1"/>
</dbReference>
<dbReference type="KEGG" id="ock:EXM22_09325"/>
<accession>A0A5C1QL26</accession>
<evidence type="ECO:0000256" key="6">
    <source>
        <dbReference type="PROSITE-ProRule" id="PRU00169"/>
    </source>
</evidence>
<evidence type="ECO:0000313" key="10">
    <source>
        <dbReference type="EMBL" id="QEN08177.1"/>
    </source>
</evidence>
<keyword evidence="2" id="KW-0902">Two-component regulatory system</keyword>
<dbReference type="PROSITE" id="PS50110">
    <property type="entry name" value="RESPONSE_REGULATORY"/>
    <property type="match status" value="1"/>
</dbReference>
<dbReference type="InterPro" id="IPR039420">
    <property type="entry name" value="WalR-like"/>
</dbReference>
<dbReference type="InterPro" id="IPR001789">
    <property type="entry name" value="Sig_transdc_resp-reg_receiver"/>
</dbReference>
<keyword evidence="4 7" id="KW-0238">DNA-binding</keyword>
<sequence>MANTILIVDDEHRIRKLVSDFLKKDGFLVLEAQDGQSALEIFRREKSIDLIILDVMMPVLDGWAVCREIRKESDVPIFMLTARGEESNELLGFEMGVDEYIKKPFSPKILVARVNSILKRLKKDDVGSEKFGILEVNRKGRFFVLEGERLELSPKEYELLLLLIDNRDQALSRDQILNSVWDFNYYKGMRTVDTHVKKLRKKLGKCAHYIQTVRNFGYRFEVIS</sequence>
<organism evidence="10 11">
    <name type="scientific">Oceanispirochaeta crateris</name>
    <dbReference type="NCBI Taxonomy" id="2518645"/>
    <lineage>
        <taxon>Bacteria</taxon>
        <taxon>Pseudomonadati</taxon>
        <taxon>Spirochaetota</taxon>
        <taxon>Spirochaetia</taxon>
        <taxon>Spirochaetales</taxon>
        <taxon>Spirochaetaceae</taxon>
        <taxon>Oceanispirochaeta</taxon>
    </lineage>
</organism>
<evidence type="ECO:0000256" key="2">
    <source>
        <dbReference type="ARBA" id="ARBA00023012"/>
    </source>
</evidence>
<dbReference type="Gene3D" id="3.40.50.2300">
    <property type="match status" value="1"/>
</dbReference>
<dbReference type="GO" id="GO:0000976">
    <property type="term" value="F:transcription cis-regulatory region binding"/>
    <property type="evidence" value="ECO:0007669"/>
    <property type="project" value="TreeGrafter"/>
</dbReference>
<dbReference type="Gene3D" id="6.10.250.690">
    <property type="match status" value="1"/>
</dbReference>
<dbReference type="GO" id="GO:0006355">
    <property type="term" value="P:regulation of DNA-templated transcription"/>
    <property type="evidence" value="ECO:0007669"/>
    <property type="project" value="InterPro"/>
</dbReference>
<evidence type="ECO:0000256" key="3">
    <source>
        <dbReference type="ARBA" id="ARBA00023015"/>
    </source>
</evidence>
<evidence type="ECO:0000256" key="4">
    <source>
        <dbReference type="ARBA" id="ARBA00023125"/>
    </source>
</evidence>
<keyword evidence="5" id="KW-0804">Transcription</keyword>
<dbReference type="Proteomes" id="UP000324209">
    <property type="component" value="Chromosome"/>
</dbReference>
<evidence type="ECO:0000259" key="8">
    <source>
        <dbReference type="PROSITE" id="PS50110"/>
    </source>
</evidence>
<protein>
    <submittedName>
        <fullName evidence="10">Response regulator transcription factor</fullName>
    </submittedName>
</protein>
<keyword evidence="3" id="KW-0805">Transcription regulation</keyword>
<dbReference type="CDD" id="cd17574">
    <property type="entry name" value="REC_OmpR"/>
    <property type="match status" value="1"/>
</dbReference>
<dbReference type="SMART" id="SM00862">
    <property type="entry name" value="Trans_reg_C"/>
    <property type="match status" value="1"/>
</dbReference>
<feature type="domain" description="OmpR/PhoB-type" evidence="9">
    <location>
        <begin position="126"/>
        <end position="222"/>
    </location>
</feature>
<dbReference type="OrthoDB" id="341603at2"/>
<evidence type="ECO:0000256" key="5">
    <source>
        <dbReference type="ARBA" id="ARBA00023163"/>
    </source>
</evidence>
<keyword evidence="11" id="KW-1185">Reference proteome</keyword>
<feature type="modified residue" description="4-aspartylphosphate" evidence="6">
    <location>
        <position position="54"/>
    </location>
</feature>
<evidence type="ECO:0000313" key="11">
    <source>
        <dbReference type="Proteomes" id="UP000324209"/>
    </source>
</evidence>
<dbReference type="GO" id="GO:0032993">
    <property type="term" value="C:protein-DNA complex"/>
    <property type="evidence" value="ECO:0007669"/>
    <property type="project" value="TreeGrafter"/>
</dbReference>
<dbReference type="RefSeq" id="WP_149486257.1">
    <property type="nucleotide sequence ID" value="NZ_CP036150.1"/>
</dbReference>
<reference evidence="10 11" key="1">
    <citation type="submission" date="2019-02" db="EMBL/GenBank/DDBJ databases">
        <title>Complete Genome Sequence and Methylome Analysis of free living Spirochaetas.</title>
        <authorList>
            <person name="Fomenkov A."/>
            <person name="Dubinina G."/>
            <person name="Leshcheva N."/>
            <person name="Mikheeva N."/>
            <person name="Grabovich M."/>
            <person name="Vincze T."/>
            <person name="Roberts R.J."/>
        </authorList>
    </citation>
    <scope>NUCLEOTIDE SEQUENCE [LARGE SCALE GENOMIC DNA]</scope>
    <source>
        <strain evidence="10 11">K2</strain>
    </source>
</reference>
<dbReference type="PROSITE" id="PS51755">
    <property type="entry name" value="OMPR_PHOB"/>
    <property type="match status" value="1"/>
</dbReference>
<dbReference type="Pfam" id="PF00072">
    <property type="entry name" value="Response_reg"/>
    <property type="match status" value="1"/>
</dbReference>